<gene>
    <name evidence="1" type="ORF">F5144DRAFT_513833</name>
</gene>
<sequence>MASPLDPEHPSITRPGRPKRLILCCDGTWMDSLGSKGEPPSNVTRISRVFRRTCSDGTHQVINYFPGVGTANPIDRFMGGAFGMGLDQDIREVYNFICANYVDGDAIVLIGFSRGAFTARSVADLIASIGLLTPQGHDHFYAIFDDYENMGNTGRHADYYVVPGLPKYDGSHGQAKIEWENARMRKYKQGLRELRYTRDTYHDGVTEIKIKALAVWDTVGTLGIPPAPVIGVRGSADQWTFTNTQISSKVENAFQALALDEPRYAFRPSLWERLPGSPTNLKQVWFPGNHGNVGGGWHDQQISDITLAWMCDQLSTLGLEFNFPRLTAFFHDTLRFSAAHPFPYAPGGSGNGKPFLPPIPKIPIDSLKRSLSKHGPLPWAHPEIFTPPPPLPSTRDSQECTLRTGPSHPLTCFNPLHATPTTTPNTHNTHNTPNTHNTHNTPNNPNPLHLLQHGARPWSLGTIRAPTSSLTTLAGKTVRRPGRVLRVDETTNEDTAEPLVGTSERVHACVRVRVVCGGLGLDEGGVWGCEALTGGKKGKGGWRLERGAALGEEEDRAVRVGLEMGPREVRLGRGEDNVGRGGEYPLDVMYPVGEEDHLWRWVWDGKVDGEGQTRVPQMLALPEEPLVGYWERYLLKLMIGEVDVWKYAQRGLQGQ</sequence>
<comment type="caution">
    <text evidence="1">The sequence shown here is derived from an EMBL/GenBank/DDBJ whole genome shotgun (WGS) entry which is preliminary data.</text>
</comment>
<dbReference type="EMBL" id="JAGIZQ010000005">
    <property type="protein sequence ID" value="KAH6627397.1"/>
    <property type="molecule type" value="Genomic_DNA"/>
</dbReference>
<name>A0ACB7P3D2_9PEZI</name>
<evidence type="ECO:0000313" key="2">
    <source>
        <dbReference type="Proteomes" id="UP000724584"/>
    </source>
</evidence>
<reference evidence="1 2" key="1">
    <citation type="journal article" date="2021" name="Nat. Commun.">
        <title>Genetic determinants of endophytism in the Arabidopsis root mycobiome.</title>
        <authorList>
            <person name="Mesny F."/>
            <person name="Miyauchi S."/>
            <person name="Thiergart T."/>
            <person name="Pickel B."/>
            <person name="Atanasova L."/>
            <person name="Karlsson M."/>
            <person name="Huettel B."/>
            <person name="Barry K.W."/>
            <person name="Haridas S."/>
            <person name="Chen C."/>
            <person name="Bauer D."/>
            <person name="Andreopoulos W."/>
            <person name="Pangilinan J."/>
            <person name="LaButti K."/>
            <person name="Riley R."/>
            <person name="Lipzen A."/>
            <person name="Clum A."/>
            <person name="Drula E."/>
            <person name="Henrissat B."/>
            <person name="Kohler A."/>
            <person name="Grigoriev I.V."/>
            <person name="Martin F.M."/>
            <person name="Hacquard S."/>
        </authorList>
    </citation>
    <scope>NUCLEOTIDE SEQUENCE [LARGE SCALE GENOMIC DNA]</scope>
    <source>
        <strain evidence="1 2">MPI-SDFR-AT-0079</strain>
    </source>
</reference>
<dbReference type="Proteomes" id="UP000724584">
    <property type="component" value="Unassembled WGS sequence"/>
</dbReference>
<proteinExistence type="predicted"/>
<evidence type="ECO:0000313" key="1">
    <source>
        <dbReference type="EMBL" id="KAH6627397.1"/>
    </source>
</evidence>
<accession>A0ACB7P3D2</accession>
<organism evidence="1 2">
    <name type="scientific">Chaetomium tenue</name>
    <dbReference type="NCBI Taxonomy" id="1854479"/>
    <lineage>
        <taxon>Eukaryota</taxon>
        <taxon>Fungi</taxon>
        <taxon>Dikarya</taxon>
        <taxon>Ascomycota</taxon>
        <taxon>Pezizomycotina</taxon>
        <taxon>Sordariomycetes</taxon>
        <taxon>Sordariomycetidae</taxon>
        <taxon>Sordariales</taxon>
        <taxon>Chaetomiaceae</taxon>
        <taxon>Chaetomium</taxon>
    </lineage>
</organism>
<protein>
    <submittedName>
        <fullName evidence="1">Uncharacterized protein</fullName>
    </submittedName>
</protein>
<keyword evidence="2" id="KW-1185">Reference proteome</keyword>